<sequence>MENRLGIDPEVIKACSLFHFGWVVKKDVPRMGRDTVFYHQVNEVLSLMGYDLVNPPYSDWYIIRLKREYDVAALDRDRKKNRELNNSSFAD</sequence>
<protein>
    <submittedName>
        <fullName evidence="1">Uncharacterized protein</fullName>
    </submittedName>
</protein>
<comment type="caution">
    <text evidence="1">The sequence shown here is derived from an EMBL/GenBank/DDBJ whole genome shotgun (WGS) entry which is preliminary data.</text>
</comment>
<evidence type="ECO:0000313" key="2">
    <source>
        <dbReference type="Proteomes" id="UP000430670"/>
    </source>
</evidence>
<keyword evidence="2" id="KW-1185">Reference proteome</keyword>
<dbReference type="AlphaFoldDB" id="A0A6I3SPM2"/>
<dbReference type="RefSeq" id="WP_155478053.1">
    <property type="nucleotide sequence ID" value="NZ_WNKU01000050.1"/>
</dbReference>
<dbReference type="EMBL" id="WNKU01000050">
    <property type="protein sequence ID" value="MTV50971.1"/>
    <property type="molecule type" value="Genomic_DNA"/>
</dbReference>
<gene>
    <name evidence="1" type="ORF">GJ688_18810</name>
</gene>
<name>A0A6I3SPM2_HELMO</name>
<organism evidence="1 2">
    <name type="scientific">Heliobacterium mobile</name>
    <name type="common">Heliobacillus mobilis</name>
    <dbReference type="NCBI Taxonomy" id="28064"/>
    <lineage>
        <taxon>Bacteria</taxon>
        <taxon>Bacillati</taxon>
        <taxon>Bacillota</taxon>
        <taxon>Clostridia</taxon>
        <taxon>Eubacteriales</taxon>
        <taxon>Heliobacteriaceae</taxon>
        <taxon>Heliobacterium</taxon>
    </lineage>
</organism>
<evidence type="ECO:0000313" key="1">
    <source>
        <dbReference type="EMBL" id="MTV50971.1"/>
    </source>
</evidence>
<dbReference type="Proteomes" id="UP000430670">
    <property type="component" value="Unassembled WGS sequence"/>
</dbReference>
<proteinExistence type="predicted"/>
<dbReference type="OrthoDB" id="2679907at2"/>
<accession>A0A6I3SPM2</accession>
<reference evidence="1 2" key="1">
    <citation type="submission" date="2019-11" db="EMBL/GenBank/DDBJ databases">
        <title>Whole-genome sequence of a the green, strictly anaerobic photosynthetic bacterium Heliobacillus mobilis DSM 6151.</title>
        <authorList>
            <person name="Kyndt J.A."/>
            <person name="Meyer T.E."/>
        </authorList>
    </citation>
    <scope>NUCLEOTIDE SEQUENCE [LARGE SCALE GENOMIC DNA]</scope>
    <source>
        <strain evidence="1 2">DSM 6151</strain>
    </source>
</reference>